<gene>
    <name evidence="1" type="ORF">EEI45_08080</name>
</gene>
<reference evidence="1 2" key="1">
    <citation type="journal article" date="2020" name="Int. J. Syst. Evol. Microbiol.">
        <title>Description of Erysipelothrix piscisicarius sp. nov., an emergent fish pathogen, and assessment of virulence using a tiger barb (Puntigrus tetrazona) infection model.</title>
        <authorList>
            <person name="Pomaranski E.K."/>
            <person name="Griffin M.J."/>
            <person name="Camus A.C."/>
            <person name="Armwood A.R."/>
            <person name="Shelley J."/>
            <person name="Waldbieser G.C."/>
            <person name="LaFrentz B.R."/>
            <person name="Garcia J.C."/>
            <person name="Yanong R."/>
            <person name="Soto E."/>
        </authorList>
    </citation>
    <scope>NUCLEOTIDE SEQUENCE [LARGE SCALE GENOMIC DNA]</scope>
    <source>
        <strain evidence="1 2">15TAL0474</strain>
    </source>
</reference>
<name>A0A3Q8S8D1_9FIRM</name>
<keyword evidence="2" id="KW-1185">Reference proteome</keyword>
<sequence>MTCEKQLLNRLKRAEGQIRGVTRMLEEGESCQDVLVQLTAVRSSVDRIIKLIAVDNLLDCVDESGRDHERVQDAINLIVKSR</sequence>
<dbReference type="GO" id="GO:0046872">
    <property type="term" value="F:metal ion binding"/>
    <property type="evidence" value="ECO:0007669"/>
    <property type="project" value="InterPro"/>
</dbReference>
<dbReference type="GO" id="GO:0003677">
    <property type="term" value="F:DNA binding"/>
    <property type="evidence" value="ECO:0007669"/>
    <property type="project" value="InterPro"/>
</dbReference>
<evidence type="ECO:0000313" key="2">
    <source>
        <dbReference type="Proteomes" id="UP000278804"/>
    </source>
</evidence>
<dbReference type="CDD" id="cd10155">
    <property type="entry name" value="BsYrkD-like_DUF156"/>
    <property type="match status" value="1"/>
</dbReference>
<dbReference type="PANTHER" id="PTHR33677:SF5">
    <property type="entry name" value="TRANSCRIPTIONAL REPRESSOR FRMR"/>
    <property type="match status" value="1"/>
</dbReference>
<dbReference type="RefSeq" id="WP_003775485.1">
    <property type="nucleotide sequence ID" value="NZ_CP034234.1"/>
</dbReference>
<organism evidence="1 2">
    <name type="scientific">Erysipelothrix piscisicarius</name>
    <dbReference type="NCBI Taxonomy" id="2485784"/>
    <lineage>
        <taxon>Bacteria</taxon>
        <taxon>Bacillati</taxon>
        <taxon>Bacillota</taxon>
        <taxon>Erysipelotrichia</taxon>
        <taxon>Erysipelotrichales</taxon>
        <taxon>Erysipelotrichaceae</taxon>
        <taxon>Erysipelothrix</taxon>
    </lineage>
</organism>
<dbReference type="GeneID" id="41395931"/>
<dbReference type="AlphaFoldDB" id="A0A3Q8S8D1"/>
<dbReference type="Proteomes" id="UP000278804">
    <property type="component" value="Chromosome"/>
</dbReference>
<dbReference type="GO" id="GO:0045892">
    <property type="term" value="P:negative regulation of DNA-templated transcription"/>
    <property type="evidence" value="ECO:0007669"/>
    <property type="project" value="UniProtKB-ARBA"/>
</dbReference>
<dbReference type="EMBL" id="CP034234">
    <property type="protein sequence ID" value="AZK44675.1"/>
    <property type="molecule type" value="Genomic_DNA"/>
</dbReference>
<dbReference type="InterPro" id="IPR038390">
    <property type="entry name" value="Metal_Tscrpt_repr_sf"/>
</dbReference>
<dbReference type="InterPro" id="IPR003735">
    <property type="entry name" value="Metal_Tscrpt_repr"/>
</dbReference>
<proteinExistence type="predicted"/>
<accession>A0A3Q8S8D1</accession>
<evidence type="ECO:0000313" key="1">
    <source>
        <dbReference type="EMBL" id="AZK44675.1"/>
    </source>
</evidence>
<dbReference type="Gene3D" id="1.20.58.1000">
    <property type="entry name" value="Metal-sensitive repressor, helix protomer"/>
    <property type="match status" value="1"/>
</dbReference>
<dbReference type="Pfam" id="PF02583">
    <property type="entry name" value="Trns_repr_metal"/>
    <property type="match status" value="1"/>
</dbReference>
<dbReference type="KEGG" id="eri:EEI45_08080"/>
<dbReference type="PANTHER" id="PTHR33677">
    <property type="entry name" value="TRANSCRIPTIONAL REPRESSOR FRMR-RELATED"/>
    <property type="match status" value="1"/>
</dbReference>
<protein>
    <submittedName>
        <fullName evidence="1">Metal-sensitive transcriptional regulator</fullName>
    </submittedName>
</protein>